<dbReference type="PANTHER" id="PTHR12265">
    <property type="entry name" value="TRANSMEMBRANE PROTEIN 53"/>
    <property type="match status" value="1"/>
</dbReference>
<feature type="region of interest" description="Disordered" evidence="1">
    <location>
        <begin position="28"/>
        <end position="52"/>
    </location>
</feature>
<dbReference type="EMBL" id="JXTB01000044">
    <property type="protein sequence ID" value="PON71418.1"/>
    <property type="molecule type" value="Genomic_DNA"/>
</dbReference>
<sequence length="208" mass="23623">MSAMEAPVTLFSIPTIVKLNRHLIQKTTPPSVKFSPKRHRFTKPPLPPHSSSFSPICRSPTWPSNPNPFKLFQPFSSLTRISHFHSPPLSQSNDGVLGWSLASHRAVNGNDNVLGSKDREVTVVLLGWLGARTKHLKRYVEWYNSRGFHAVTFVTDVNEILWFDLGRRVEKRISTLADELVSWVSEKGSDGRERCLVFHTFSNTGWFV</sequence>
<evidence type="ECO:0000313" key="2">
    <source>
        <dbReference type="EMBL" id="PON71418.1"/>
    </source>
</evidence>
<dbReference type="OrthoDB" id="77878at2759"/>
<dbReference type="Pfam" id="PF05705">
    <property type="entry name" value="DUF829"/>
    <property type="match status" value="1"/>
</dbReference>
<evidence type="ECO:0000313" key="3">
    <source>
        <dbReference type="Proteomes" id="UP000237105"/>
    </source>
</evidence>
<dbReference type="InterPro" id="IPR008547">
    <property type="entry name" value="DUF829_TMEM53"/>
</dbReference>
<reference evidence="3" key="1">
    <citation type="submission" date="2016-06" db="EMBL/GenBank/DDBJ databases">
        <title>Parallel loss of symbiosis genes in relatives of nitrogen-fixing non-legume Parasponia.</title>
        <authorList>
            <person name="Van Velzen R."/>
            <person name="Holmer R."/>
            <person name="Bu F."/>
            <person name="Rutten L."/>
            <person name="Van Zeijl A."/>
            <person name="Liu W."/>
            <person name="Santuari L."/>
            <person name="Cao Q."/>
            <person name="Sharma T."/>
            <person name="Shen D."/>
            <person name="Roswanjaya Y."/>
            <person name="Wardhani T."/>
            <person name="Kalhor M.S."/>
            <person name="Jansen J."/>
            <person name="Van den Hoogen J."/>
            <person name="Gungor B."/>
            <person name="Hartog M."/>
            <person name="Hontelez J."/>
            <person name="Verver J."/>
            <person name="Yang W.-C."/>
            <person name="Schijlen E."/>
            <person name="Repin R."/>
            <person name="Schilthuizen M."/>
            <person name="Schranz E."/>
            <person name="Heidstra R."/>
            <person name="Miyata K."/>
            <person name="Fedorova E."/>
            <person name="Kohlen W."/>
            <person name="Bisseling T."/>
            <person name="Smit S."/>
            <person name="Geurts R."/>
        </authorList>
    </citation>
    <scope>NUCLEOTIDE SEQUENCE [LARGE SCALE GENOMIC DNA]</scope>
    <source>
        <strain evidence="3">cv. WU1-14</strain>
    </source>
</reference>
<keyword evidence="3" id="KW-1185">Reference proteome</keyword>
<comment type="caution">
    <text evidence="2">The sequence shown here is derived from an EMBL/GenBank/DDBJ whole genome shotgun (WGS) entry which is preliminary data.</text>
</comment>
<dbReference type="PANTHER" id="PTHR12265:SF11">
    <property type="entry name" value="ALPHA_BETA-HYDROLASES SUPERFAMILY PROTEIN"/>
    <property type="match status" value="1"/>
</dbReference>
<protein>
    <recommendedName>
        <fullName evidence="4">Transmembrane protein 53</fullName>
    </recommendedName>
</protein>
<accession>A0A2P5DDP3</accession>
<gene>
    <name evidence="2" type="ORF">PanWU01x14_072150</name>
</gene>
<dbReference type="AlphaFoldDB" id="A0A2P5DDP3"/>
<evidence type="ECO:0000256" key="1">
    <source>
        <dbReference type="SAM" id="MobiDB-lite"/>
    </source>
</evidence>
<proteinExistence type="predicted"/>
<organism evidence="2 3">
    <name type="scientific">Parasponia andersonii</name>
    <name type="common">Sponia andersonii</name>
    <dbReference type="NCBI Taxonomy" id="3476"/>
    <lineage>
        <taxon>Eukaryota</taxon>
        <taxon>Viridiplantae</taxon>
        <taxon>Streptophyta</taxon>
        <taxon>Embryophyta</taxon>
        <taxon>Tracheophyta</taxon>
        <taxon>Spermatophyta</taxon>
        <taxon>Magnoliopsida</taxon>
        <taxon>eudicotyledons</taxon>
        <taxon>Gunneridae</taxon>
        <taxon>Pentapetalae</taxon>
        <taxon>rosids</taxon>
        <taxon>fabids</taxon>
        <taxon>Rosales</taxon>
        <taxon>Cannabaceae</taxon>
        <taxon>Parasponia</taxon>
    </lineage>
</organism>
<evidence type="ECO:0008006" key="4">
    <source>
        <dbReference type="Google" id="ProtNLM"/>
    </source>
</evidence>
<name>A0A2P5DDP3_PARAD</name>
<dbReference type="Proteomes" id="UP000237105">
    <property type="component" value="Unassembled WGS sequence"/>
</dbReference>